<sequence>MLDWRSVEVEPAPKNRLILVTSGWGWRREDKTVEYPVYGHRRDNSSRIKDTRKVTYKNLKPIGAVVMVYWMEDASRKEGGLWVMAGNDAAFFQPFRWWTDVNNPLSPAVMAEHDPTFLVASHRPELEAMTPYVPSAEEVKQRKILAMMGL</sequence>
<comment type="caution">
    <text evidence="1">The sequence shown here is derived from an EMBL/GenBank/DDBJ whole genome shotgun (WGS) entry which is preliminary data.</text>
</comment>
<organism evidence="1 2">
    <name type="scientific">Methylobacterium ajmalii</name>
    <dbReference type="NCBI Taxonomy" id="2738439"/>
    <lineage>
        <taxon>Bacteria</taxon>
        <taxon>Pseudomonadati</taxon>
        <taxon>Pseudomonadota</taxon>
        <taxon>Alphaproteobacteria</taxon>
        <taxon>Hyphomicrobiales</taxon>
        <taxon>Methylobacteriaceae</taxon>
        <taxon>Methylobacterium</taxon>
    </lineage>
</organism>
<evidence type="ECO:0000313" key="1">
    <source>
        <dbReference type="EMBL" id="MEN3238649.1"/>
    </source>
</evidence>
<dbReference type="EMBL" id="JAQYXP010000006">
    <property type="protein sequence ID" value="MEN3238649.1"/>
    <property type="molecule type" value="Genomic_DNA"/>
</dbReference>
<keyword evidence="2" id="KW-1185">Reference proteome</keyword>
<gene>
    <name evidence="1" type="ORF">PUR29_34985</name>
</gene>
<name>A0ABV0A5I1_9HYPH</name>
<accession>A0ABV0A5I1</accession>
<proteinExistence type="predicted"/>
<reference evidence="1 2" key="1">
    <citation type="journal article" date="2023" name="PLoS ONE">
        <title>Complete genome assembly of Hawai'i environmental nontuberculous mycobacteria reveals unexpected co-isolation with methylobacteria.</title>
        <authorList>
            <person name="Hendrix J."/>
            <person name="Epperson L.E."/>
            <person name="Tong E.I."/>
            <person name="Chan Y.L."/>
            <person name="Hasan N.A."/>
            <person name="Dawrs S.N."/>
            <person name="Norton G.J."/>
            <person name="Virdi R."/>
            <person name="Crooks J.L."/>
            <person name="Chan E.D."/>
            <person name="Honda J.R."/>
            <person name="Strong M."/>
        </authorList>
    </citation>
    <scope>NUCLEOTIDE SEQUENCE [LARGE SCALE GENOMIC DNA]</scope>
    <source>
        <strain evidence="1 2">NJH_HI04-1</strain>
    </source>
</reference>
<dbReference type="Proteomes" id="UP001407347">
    <property type="component" value="Unassembled WGS sequence"/>
</dbReference>
<dbReference type="RefSeq" id="WP_346013775.1">
    <property type="nucleotide sequence ID" value="NZ_JAQYXP010000006.1"/>
</dbReference>
<evidence type="ECO:0000313" key="2">
    <source>
        <dbReference type="Proteomes" id="UP001407347"/>
    </source>
</evidence>
<evidence type="ECO:0008006" key="3">
    <source>
        <dbReference type="Google" id="ProtNLM"/>
    </source>
</evidence>
<protein>
    <recommendedName>
        <fullName evidence="3">DUF159 family protein</fullName>
    </recommendedName>
</protein>